<comment type="similarity">
    <text evidence="1">Belongs to the short-chain dehydrogenases/reductases (SDR) family.</text>
</comment>
<reference evidence="4 5" key="1">
    <citation type="journal article" date="2015" name="G3 (Bethesda)">
        <title>Insights into Ongoing Evolution of the Hexachlorocyclohexane Catabolic Pathway from Comparative Genomics of Ten Sphingomonadaceae Strains.</title>
        <authorList>
            <person name="Pearce S.L."/>
            <person name="Oakeshott J.G."/>
            <person name="Pandey G."/>
        </authorList>
    </citation>
    <scope>NUCLEOTIDE SEQUENCE [LARGE SCALE GENOMIC DNA]</scope>
    <source>
        <strain evidence="4 5">LL02</strain>
    </source>
</reference>
<evidence type="ECO:0000313" key="4">
    <source>
        <dbReference type="EMBL" id="KMS52057.1"/>
    </source>
</evidence>
<dbReference type="PRINTS" id="PR00080">
    <property type="entry name" value="SDRFAMILY"/>
</dbReference>
<sequence>MSRFEGKVAIVTGGANGIGEATASRFLAEGATVVIADLSPPARQDSAATYIATDMTSAEQVAALVDATTEAFGRIDILVNNAGIGALAETPDMPEELWDRVFAVNTRAIFLACKFAIPVMRRHGGAIVNVASISGLAGDYAMGAYNASKGAVINYTRSLAMDCARDGIRVNGLCPGLVETAMTAQTVAREEDKEAWLSSIPLGRMARPDEMASVIAFLASDDASYMTGSILAADGGITSHTGQPNVPHRRKLREQAR</sequence>
<name>A0A0J7XK31_9SPHN</name>
<dbReference type="InterPro" id="IPR002347">
    <property type="entry name" value="SDR_fam"/>
</dbReference>
<dbReference type="FunFam" id="3.40.50.720:FF:000084">
    <property type="entry name" value="Short-chain dehydrogenase reductase"/>
    <property type="match status" value="1"/>
</dbReference>
<keyword evidence="5" id="KW-1185">Reference proteome</keyword>
<dbReference type="SUPFAM" id="SSF51735">
    <property type="entry name" value="NAD(P)-binding Rossmann-fold domains"/>
    <property type="match status" value="1"/>
</dbReference>
<dbReference type="PANTHER" id="PTHR42760:SF115">
    <property type="entry name" value="3-OXOACYL-[ACYL-CARRIER-PROTEIN] REDUCTASE FABG"/>
    <property type="match status" value="1"/>
</dbReference>
<gene>
    <name evidence="4" type="ORF">V474_03110</name>
</gene>
<dbReference type="Proteomes" id="UP000052268">
    <property type="component" value="Unassembled WGS sequence"/>
</dbReference>
<protein>
    <submittedName>
        <fullName evidence="4">3-oxoacyl-ACP reductase</fullName>
    </submittedName>
</protein>
<dbReference type="OrthoDB" id="5457012at2"/>
<evidence type="ECO:0000313" key="5">
    <source>
        <dbReference type="Proteomes" id="UP000052268"/>
    </source>
</evidence>
<dbReference type="CDD" id="cd05233">
    <property type="entry name" value="SDR_c"/>
    <property type="match status" value="1"/>
</dbReference>
<accession>A0A0J7XK31</accession>
<dbReference type="PATRIC" id="fig|1114963.3.peg.4247"/>
<dbReference type="PRINTS" id="PR00081">
    <property type="entry name" value="GDHRDH"/>
</dbReference>
<dbReference type="PANTHER" id="PTHR42760">
    <property type="entry name" value="SHORT-CHAIN DEHYDROGENASES/REDUCTASES FAMILY MEMBER"/>
    <property type="match status" value="1"/>
</dbReference>
<keyword evidence="2" id="KW-0560">Oxidoreductase</keyword>
<dbReference type="GO" id="GO:0016616">
    <property type="term" value="F:oxidoreductase activity, acting on the CH-OH group of donors, NAD or NADP as acceptor"/>
    <property type="evidence" value="ECO:0007669"/>
    <property type="project" value="TreeGrafter"/>
</dbReference>
<dbReference type="Gene3D" id="3.40.50.720">
    <property type="entry name" value="NAD(P)-binding Rossmann-like Domain"/>
    <property type="match status" value="1"/>
</dbReference>
<evidence type="ECO:0000256" key="2">
    <source>
        <dbReference type="ARBA" id="ARBA00023002"/>
    </source>
</evidence>
<dbReference type="PROSITE" id="PS00061">
    <property type="entry name" value="ADH_SHORT"/>
    <property type="match status" value="1"/>
</dbReference>
<dbReference type="Pfam" id="PF13561">
    <property type="entry name" value="adh_short_C2"/>
    <property type="match status" value="1"/>
</dbReference>
<dbReference type="AlphaFoldDB" id="A0A0J7XK31"/>
<feature type="region of interest" description="Disordered" evidence="3">
    <location>
        <begin position="236"/>
        <end position="257"/>
    </location>
</feature>
<organism evidence="4 5">
    <name type="scientific">Novosphingobium barchaimii LL02</name>
    <dbReference type="NCBI Taxonomy" id="1114963"/>
    <lineage>
        <taxon>Bacteria</taxon>
        <taxon>Pseudomonadati</taxon>
        <taxon>Pseudomonadota</taxon>
        <taxon>Alphaproteobacteria</taxon>
        <taxon>Sphingomonadales</taxon>
        <taxon>Sphingomonadaceae</taxon>
        <taxon>Novosphingobium</taxon>
    </lineage>
</organism>
<proteinExistence type="inferred from homology"/>
<evidence type="ECO:0000256" key="3">
    <source>
        <dbReference type="SAM" id="MobiDB-lite"/>
    </source>
</evidence>
<dbReference type="RefSeq" id="WP_059153204.1">
    <property type="nucleotide sequence ID" value="NZ_KQ130457.1"/>
</dbReference>
<comment type="caution">
    <text evidence="4">The sequence shown here is derived from an EMBL/GenBank/DDBJ whole genome shotgun (WGS) entry which is preliminary data.</text>
</comment>
<dbReference type="EMBL" id="JACU01000010">
    <property type="protein sequence ID" value="KMS52057.1"/>
    <property type="molecule type" value="Genomic_DNA"/>
</dbReference>
<evidence type="ECO:0000256" key="1">
    <source>
        <dbReference type="ARBA" id="ARBA00006484"/>
    </source>
</evidence>
<dbReference type="InterPro" id="IPR036291">
    <property type="entry name" value="NAD(P)-bd_dom_sf"/>
</dbReference>
<dbReference type="NCBIfam" id="NF005559">
    <property type="entry name" value="PRK07231.1"/>
    <property type="match status" value="1"/>
</dbReference>
<dbReference type="InterPro" id="IPR020904">
    <property type="entry name" value="Sc_DH/Rdtase_CS"/>
</dbReference>
<feature type="compositionally biased region" description="Basic residues" evidence="3">
    <location>
        <begin position="247"/>
        <end position="257"/>
    </location>
</feature>